<dbReference type="AlphaFoldDB" id="S3CAA9"/>
<evidence type="ECO:0000259" key="2">
    <source>
        <dbReference type="Pfam" id="PF07992"/>
    </source>
</evidence>
<dbReference type="SUPFAM" id="SSF51905">
    <property type="entry name" value="FAD/NAD(P)-binding domain"/>
    <property type="match status" value="1"/>
</dbReference>
<dbReference type="PRINTS" id="PR00368">
    <property type="entry name" value="FADPNR"/>
</dbReference>
<dbReference type="eggNOG" id="KOG1336">
    <property type="taxonomic scope" value="Eukaryota"/>
</dbReference>
<organism evidence="3 4">
    <name type="scientific">Ophiostoma piceae (strain UAMH 11346)</name>
    <name type="common">Sap stain fungus</name>
    <dbReference type="NCBI Taxonomy" id="1262450"/>
    <lineage>
        <taxon>Eukaryota</taxon>
        <taxon>Fungi</taxon>
        <taxon>Dikarya</taxon>
        <taxon>Ascomycota</taxon>
        <taxon>Pezizomycotina</taxon>
        <taxon>Sordariomycetes</taxon>
        <taxon>Sordariomycetidae</taxon>
        <taxon>Ophiostomatales</taxon>
        <taxon>Ophiostomataceae</taxon>
        <taxon>Ophiostoma</taxon>
    </lineage>
</organism>
<accession>S3CAA9</accession>
<dbReference type="EMBL" id="KE148147">
    <property type="protein sequence ID" value="EPE09787.1"/>
    <property type="molecule type" value="Genomic_DNA"/>
</dbReference>
<dbReference type="VEuPathDB" id="FungiDB:F503_07563"/>
<dbReference type="PANTHER" id="PTHR43735:SF5">
    <property type="entry name" value="FAD_NAD(P)-BINDING DOMAIN-CONTAINING PROTEIN"/>
    <property type="match status" value="1"/>
</dbReference>
<sequence>MRESCLPVVSTTSPASLTSTIPKNLCLSALATLKLQELQIIQHKMSDKLRLLGIIIAYMSGLAGTALIRKIQATVHRWSYKGPSDTPKTVIVVGGSFAGVQLVKRLADMLPSGWQAVLVEKNSHFNYSFNMPRFSVVSGYELSAFLPYDGIFGKTLPGIVKHVQGDVVEVSSGTKEIRLASGDVLPYDILVVSTGSAQRPPAKLLGAADRELACDELRELQQRIHCARRIAVVGGGAVGIELVTDIKTFAEDSDDKPEKAKDEKAKAESNTKDVTLVHSRQQLLNRFGPRLHKHVLEVLKKLDVNVVLGQRPTIVYKDSAPDAQVGGPGALHYADGRVEEYDCILLCTGQTPNSGLFKTHPGVVAASGEILVAPTLQVTSKDGLVPDVFAFGDVAATAGSKMARAAFFQADTVADNVMAIARDKKPVAVYKPTVIEPSLKLTLGKDDSVIYMDEEDGRSILLKQGGESTETAARRAWFFYGLPYNKDGA</sequence>
<feature type="transmembrane region" description="Helical" evidence="1">
    <location>
        <begin position="49"/>
        <end position="68"/>
    </location>
</feature>
<dbReference type="Gene3D" id="3.50.50.100">
    <property type="match status" value="1"/>
</dbReference>
<dbReference type="STRING" id="1262450.S3CAA9"/>
<name>S3CAA9_OPHP1</name>
<dbReference type="GO" id="GO:0004174">
    <property type="term" value="F:electron-transferring-flavoprotein dehydrogenase activity"/>
    <property type="evidence" value="ECO:0007669"/>
    <property type="project" value="TreeGrafter"/>
</dbReference>
<proteinExistence type="predicted"/>
<keyword evidence="1" id="KW-0812">Transmembrane</keyword>
<dbReference type="InterPro" id="IPR023753">
    <property type="entry name" value="FAD/NAD-binding_dom"/>
</dbReference>
<dbReference type="GO" id="GO:0005737">
    <property type="term" value="C:cytoplasm"/>
    <property type="evidence" value="ECO:0007669"/>
    <property type="project" value="TreeGrafter"/>
</dbReference>
<reference evidence="3 4" key="1">
    <citation type="journal article" date="2013" name="BMC Genomics">
        <title>The genome and transcriptome of the pine saprophyte Ophiostoma piceae, and a comparison with the bark beetle-associated pine pathogen Grosmannia clavigera.</title>
        <authorList>
            <person name="Haridas S."/>
            <person name="Wang Y."/>
            <person name="Lim L."/>
            <person name="Massoumi Alamouti S."/>
            <person name="Jackman S."/>
            <person name="Docking R."/>
            <person name="Robertson G."/>
            <person name="Birol I."/>
            <person name="Bohlmann J."/>
            <person name="Breuil C."/>
        </authorList>
    </citation>
    <scope>NUCLEOTIDE SEQUENCE [LARGE SCALE GENOMIC DNA]</scope>
    <source>
        <strain evidence="3 4">UAMH 11346</strain>
    </source>
</reference>
<keyword evidence="4" id="KW-1185">Reference proteome</keyword>
<dbReference type="InterPro" id="IPR036188">
    <property type="entry name" value="FAD/NAD-bd_sf"/>
</dbReference>
<feature type="domain" description="FAD/NAD(P)-binding" evidence="2">
    <location>
        <begin position="89"/>
        <end position="409"/>
    </location>
</feature>
<dbReference type="PRINTS" id="PR00411">
    <property type="entry name" value="PNDRDTASEI"/>
</dbReference>
<evidence type="ECO:0000313" key="3">
    <source>
        <dbReference type="EMBL" id="EPE09787.1"/>
    </source>
</evidence>
<dbReference type="GO" id="GO:0050660">
    <property type="term" value="F:flavin adenine dinucleotide binding"/>
    <property type="evidence" value="ECO:0007669"/>
    <property type="project" value="TreeGrafter"/>
</dbReference>
<dbReference type="OMA" id="FDLVIPC"/>
<gene>
    <name evidence="3" type="ORF">F503_07563</name>
</gene>
<evidence type="ECO:0000313" key="4">
    <source>
        <dbReference type="Proteomes" id="UP000016923"/>
    </source>
</evidence>
<dbReference type="HOGENOM" id="CLU_019845_0_0_1"/>
<dbReference type="Proteomes" id="UP000016923">
    <property type="component" value="Unassembled WGS sequence"/>
</dbReference>
<evidence type="ECO:0000256" key="1">
    <source>
        <dbReference type="SAM" id="Phobius"/>
    </source>
</evidence>
<dbReference type="PANTHER" id="PTHR43735">
    <property type="entry name" value="APOPTOSIS-INDUCING FACTOR 1"/>
    <property type="match status" value="1"/>
</dbReference>
<dbReference type="OrthoDB" id="202203at2759"/>
<keyword evidence="1" id="KW-0472">Membrane</keyword>
<protein>
    <submittedName>
        <fullName evidence="3">Amid-like nadh oxidoreductase</fullName>
    </submittedName>
</protein>
<dbReference type="Pfam" id="PF07992">
    <property type="entry name" value="Pyr_redox_2"/>
    <property type="match status" value="1"/>
</dbReference>
<keyword evidence="1" id="KW-1133">Transmembrane helix</keyword>